<evidence type="ECO:0000259" key="12">
    <source>
        <dbReference type="PROSITE" id="PS51192"/>
    </source>
</evidence>
<dbReference type="STRING" id="1173020.Cha6605_0484"/>
<dbReference type="REBASE" id="57875">
    <property type="entry name" value="Cmi6605ORF486P"/>
</dbReference>
<dbReference type="Proteomes" id="UP000010366">
    <property type="component" value="Chromosome"/>
</dbReference>
<dbReference type="Gene3D" id="3.90.1570.50">
    <property type="match status" value="1"/>
</dbReference>
<dbReference type="InterPro" id="IPR040980">
    <property type="entry name" value="SWI2_SNF2"/>
</dbReference>
<keyword evidence="4" id="KW-0540">Nuclease</keyword>
<name>K9UAY7_CHAP6</name>
<dbReference type="Pfam" id="PF18766">
    <property type="entry name" value="SWI2_SNF2"/>
    <property type="match status" value="1"/>
</dbReference>
<keyword evidence="9 11" id="KW-0067">ATP-binding</keyword>
<dbReference type="CDD" id="cd18030">
    <property type="entry name" value="DEXHc_RE_I_HsdR"/>
    <property type="match status" value="1"/>
</dbReference>
<keyword evidence="7" id="KW-0255">Endonuclease</keyword>
<dbReference type="Gene3D" id="3.40.50.300">
    <property type="entry name" value="P-loop containing nucleotide triphosphate hydrolases"/>
    <property type="match status" value="2"/>
</dbReference>
<keyword evidence="8 11" id="KW-0378">Hydrolase</keyword>
<dbReference type="PROSITE" id="PS51192">
    <property type="entry name" value="HELICASE_ATP_BIND_1"/>
    <property type="match status" value="1"/>
</dbReference>
<gene>
    <name evidence="13" type="ORF">Cha6605_0484</name>
</gene>
<dbReference type="InterPro" id="IPR051268">
    <property type="entry name" value="Type-I_R_enzyme_R_subunit"/>
</dbReference>
<dbReference type="OrthoDB" id="9758243at2"/>
<evidence type="ECO:0000256" key="9">
    <source>
        <dbReference type="ARBA" id="ARBA00022840"/>
    </source>
</evidence>
<comment type="catalytic activity">
    <reaction evidence="1 11">
        <text>Endonucleolytic cleavage of DNA to give random double-stranded fragments with terminal 5'-phosphates, ATP is simultaneously hydrolyzed.</text>
        <dbReference type="EC" id="3.1.21.3"/>
    </reaction>
</comment>
<dbReference type="KEGG" id="cmp:Cha6605_0484"/>
<dbReference type="GO" id="GO:0005524">
    <property type="term" value="F:ATP binding"/>
    <property type="evidence" value="ECO:0007669"/>
    <property type="project" value="UniProtKB-KW"/>
</dbReference>
<dbReference type="NCBIfam" id="TIGR00348">
    <property type="entry name" value="hsdR"/>
    <property type="match status" value="1"/>
</dbReference>
<protein>
    <recommendedName>
        <fullName evidence="11">Type I restriction enzyme endonuclease subunit</fullName>
        <shortName evidence="11">R protein</shortName>
        <ecNumber evidence="11">3.1.21.3</ecNumber>
    </recommendedName>
</protein>
<comment type="similarity">
    <text evidence="2 11">Belongs to the HsdR family.</text>
</comment>
<sequence>MTPSPIDLREVISSQIPALALIQNIGYTYITPAEALAHRQGKRSKVVLEDILTAQLHKLNQIDRSGKIHPFSDANIQTAVAAISQFPYDALYTTSAQIYDLLVLGKSLEQTIDGDKKSHQLKYIDWENPSNNSYHVTDEFEVERLNSTQTRRPDIVVFVNGIPLVAIECKRPDLPKATEEAISQHLRNQRTDEIPHFFCVTQILMAIAQNSAQYATTGTSKEFWAVWKEEGGLDKFEAELYALINVDLSATQSQKLLSWRQTWEQVKIRELWAAGERLVSAQDRLIYSLLAPQRLLALIHGYILFDAGDKKIARYQQYFAVRATIDRVKQVRGDKSRQGGVIWHTTGSGKSLTMVLLAKALIREPSILNPKIILVNDRVDLDDQLTITFGNCKLPPTQAQSGKNLLELLNLPKAEIITTVIDKFDTVAREKGENPSPNIFVLVDESHRSQYGQIHAKMRNVFPHACYIGFTGTPLLKKDKSTAQKFGGFIHSYTMPKAVGDKAVVPIVYEGRESEFKNTEAVDKWFDRITSDLNSEQKADLKRKFKSAEPLYEADARMREVAYDLSQHFDKHFKGTKLKGQFATSSKRAAITYKKLLDDWGKVRSAVIISPPDTREDNDSVNEADLSEVQRFWKDMMAIYGTPKNYQDRLIEKFKDGDGDDAPDLLIVVDKLLTGFDAPRNAILYIDKRLKEHNILQAIARVNRVFEGKEYGLVIDYRGIFGEMNQALEIYAALEQEGFDREDIEGALVDVRVEIAKLPTLHAAVWDVFKGVTNLQDTESLQQWLEPQDRRDEFYAALRDFAKNLRLALSNAPFQADTPETTKHRYLQDLKSWLKLRDLVKVRYGEKVDYSEYTDQIRRMVEKEIGASEFMTIIEPVDIFDLDRSNAEIESIVGTAAQADAIAARIKKVAIERMEEDPVLYLRLSQLIQTAIDAHRAKRLGDIEYLQQMRSCLETVRSGGADTVPLPLQTRPQARAFYNVLQAKLSSSPESLETEVSARDAKSAYADYNTARSVVREVKSTYTTQSAQADFAAPASILIDGGIDSNINHSDVFVLLSIGIEDIITKHKVRDWQHHKDIQNRMMNEIDDLVHDLKKTHNLFIHWADLDELIAKILKIAENYEVS</sequence>
<dbReference type="PATRIC" id="fig|1173020.3.peg.578"/>
<dbReference type="PANTHER" id="PTHR30195">
    <property type="entry name" value="TYPE I SITE-SPECIFIC DEOXYRIBONUCLEASE PROTEIN SUBUNIT M AND R"/>
    <property type="match status" value="1"/>
</dbReference>
<dbReference type="CDD" id="cd22332">
    <property type="entry name" value="HsdR_N"/>
    <property type="match status" value="1"/>
</dbReference>
<dbReference type="GO" id="GO:0003677">
    <property type="term" value="F:DNA binding"/>
    <property type="evidence" value="ECO:0007669"/>
    <property type="project" value="UniProtKB-KW"/>
</dbReference>
<dbReference type="RefSeq" id="WP_015157967.1">
    <property type="nucleotide sequence ID" value="NC_019697.1"/>
</dbReference>
<comment type="subunit">
    <text evidence="3 11">The type I restriction/modification system is composed of three polypeptides R, M and S.</text>
</comment>
<keyword evidence="14" id="KW-1185">Reference proteome</keyword>
<evidence type="ECO:0000256" key="3">
    <source>
        <dbReference type="ARBA" id="ARBA00011296"/>
    </source>
</evidence>
<reference evidence="13 14" key="1">
    <citation type="submission" date="2012-05" db="EMBL/GenBank/DDBJ databases">
        <title>Finished chromosome of genome of Chamaesiphon sp. PCC 6605.</title>
        <authorList>
            <consortium name="US DOE Joint Genome Institute"/>
            <person name="Gugger M."/>
            <person name="Coursin T."/>
            <person name="Rippka R."/>
            <person name="Tandeau De Marsac N."/>
            <person name="Huntemann M."/>
            <person name="Wei C.-L."/>
            <person name="Han J."/>
            <person name="Detter J.C."/>
            <person name="Han C."/>
            <person name="Tapia R."/>
            <person name="Chen A."/>
            <person name="Kyrpides N."/>
            <person name="Mavromatis K."/>
            <person name="Markowitz V."/>
            <person name="Szeto E."/>
            <person name="Ivanova N."/>
            <person name="Pagani I."/>
            <person name="Pati A."/>
            <person name="Goodwin L."/>
            <person name="Nordberg H.P."/>
            <person name="Cantor M.N."/>
            <person name="Hua S.X."/>
            <person name="Woyke T."/>
            <person name="Kerfeld C.A."/>
        </authorList>
    </citation>
    <scope>NUCLEOTIDE SEQUENCE [LARGE SCALE GENOMIC DNA]</scope>
    <source>
        <strain evidence="14">ATCC 27169 / PCC 6605</strain>
    </source>
</reference>
<evidence type="ECO:0000256" key="8">
    <source>
        <dbReference type="ARBA" id="ARBA00022801"/>
    </source>
</evidence>
<dbReference type="PANTHER" id="PTHR30195:SF15">
    <property type="entry name" value="TYPE I RESTRICTION ENZYME HINDI ENDONUCLEASE SUBUNIT"/>
    <property type="match status" value="1"/>
</dbReference>
<proteinExistence type="inferred from homology"/>
<evidence type="ECO:0000256" key="11">
    <source>
        <dbReference type="RuleBase" id="RU364115"/>
    </source>
</evidence>
<evidence type="ECO:0000256" key="10">
    <source>
        <dbReference type="ARBA" id="ARBA00023125"/>
    </source>
</evidence>
<comment type="function">
    <text evidence="11">Subunit R is required for both nuclease and ATPase activities, but not for modification.</text>
</comment>
<organism evidence="13 14">
    <name type="scientific">Chamaesiphon minutus (strain ATCC 27169 / PCC 6605)</name>
    <dbReference type="NCBI Taxonomy" id="1173020"/>
    <lineage>
        <taxon>Bacteria</taxon>
        <taxon>Bacillati</taxon>
        <taxon>Cyanobacteriota</taxon>
        <taxon>Cyanophyceae</taxon>
        <taxon>Gomontiellales</taxon>
        <taxon>Chamaesiphonaceae</taxon>
        <taxon>Chamaesiphon</taxon>
    </lineage>
</organism>
<dbReference type="CDD" id="cd18800">
    <property type="entry name" value="SF2_C_EcoR124I-like"/>
    <property type="match status" value="1"/>
</dbReference>
<keyword evidence="5 11" id="KW-0547">Nucleotide-binding</keyword>
<dbReference type="EMBL" id="CP003600">
    <property type="protein sequence ID" value="AFY91773.1"/>
    <property type="molecule type" value="Genomic_DNA"/>
</dbReference>
<dbReference type="InterPro" id="IPR014001">
    <property type="entry name" value="Helicase_ATP-bd"/>
</dbReference>
<dbReference type="InterPro" id="IPR007409">
    <property type="entry name" value="Restrct_endonuc_type1_HsdR_N"/>
</dbReference>
<feature type="domain" description="Helicase ATP-binding" evidence="12">
    <location>
        <begin position="331"/>
        <end position="492"/>
    </location>
</feature>
<accession>K9UAY7</accession>
<evidence type="ECO:0000256" key="5">
    <source>
        <dbReference type="ARBA" id="ARBA00022741"/>
    </source>
</evidence>
<dbReference type="InterPro" id="IPR055180">
    <property type="entry name" value="HsdR_RecA-like_helicase_dom_2"/>
</dbReference>
<dbReference type="AlphaFoldDB" id="K9UAY7"/>
<dbReference type="SUPFAM" id="SSF52540">
    <property type="entry name" value="P-loop containing nucleoside triphosphate hydrolases"/>
    <property type="match status" value="2"/>
</dbReference>
<evidence type="ECO:0000313" key="14">
    <source>
        <dbReference type="Proteomes" id="UP000010366"/>
    </source>
</evidence>
<evidence type="ECO:0000313" key="13">
    <source>
        <dbReference type="EMBL" id="AFY91773.1"/>
    </source>
</evidence>
<dbReference type="InterPro" id="IPR004473">
    <property type="entry name" value="Restrct_endonuc_typeI_HsdR"/>
</dbReference>
<dbReference type="GO" id="GO:0009035">
    <property type="term" value="F:type I site-specific deoxyribonuclease activity"/>
    <property type="evidence" value="ECO:0007669"/>
    <property type="project" value="UniProtKB-EC"/>
</dbReference>
<evidence type="ECO:0000256" key="7">
    <source>
        <dbReference type="ARBA" id="ARBA00022759"/>
    </source>
</evidence>
<dbReference type="GO" id="GO:0009307">
    <property type="term" value="P:DNA restriction-modification system"/>
    <property type="evidence" value="ECO:0007669"/>
    <property type="project" value="UniProtKB-KW"/>
</dbReference>
<dbReference type="Pfam" id="PF04313">
    <property type="entry name" value="HSDR_N"/>
    <property type="match status" value="1"/>
</dbReference>
<evidence type="ECO:0000256" key="6">
    <source>
        <dbReference type="ARBA" id="ARBA00022747"/>
    </source>
</evidence>
<keyword evidence="10 11" id="KW-0238">DNA-binding</keyword>
<dbReference type="InterPro" id="IPR027417">
    <property type="entry name" value="P-loop_NTPase"/>
</dbReference>
<evidence type="ECO:0000256" key="4">
    <source>
        <dbReference type="ARBA" id="ARBA00022722"/>
    </source>
</evidence>
<dbReference type="eggNOG" id="COG0610">
    <property type="taxonomic scope" value="Bacteria"/>
</dbReference>
<evidence type="ECO:0000256" key="1">
    <source>
        <dbReference type="ARBA" id="ARBA00000851"/>
    </source>
</evidence>
<dbReference type="HOGENOM" id="CLU_005762_0_1_3"/>
<evidence type="ECO:0000256" key="2">
    <source>
        <dbReference type="ARBA" id="ARBA00008598"/>
    </source>
</evidence>
<keyword evidence="6 11" id="KW-0680">Restriction system</keyword>
<dbReference type="Pfam" id="PF22679">
    <property type="entry name" value="T1R_D3-like"/>
    <property type="match status" value="1"/>
</dbReference>
<dbReference type="SMART" id="SM00487">
    <property type="entry name" value="DEXDc"/>
    <property type="match status" value="1"/>
</dbReference>
<dbReference type="EC" id="3.1.21.3" evidence="11"/>